<gene>
    <name evidence="4" type="ORF">F4827_006988</name>
</gene>
<sequence length="413" mass="41870">MNSPSAEYMPFAVALGIGLLVGAERERRKGTGATRAAAGIRTFVVIAVVGAISMRLGGTLLTVASTLALSALSTAAYLRPSDDPGLTTESAMIATLLLGGLAVADATLAAALGVILTIVLAARSQLHDFVTSRLGREEVFDLLTLAASALVILPMLPDHAVDVFGAINPQTVWRFAVLVMLISTMGHISQVALGPRIGLAFAGLLGGFVSSVATIAAMGRRAKASPATPLPMAAAAALSSVATLTQLCAVVGVVFKPLLLPLGPSLAAGTIASLVFGLVVTWFASRSPAHEAMVVGRAVDIKAALILAATLMILTLTSVLLTRWLGNAGIAITAAIGGLADAHSTAASVASLAAQALIAPKEAVLPVLVTVTSNALTKCAVAIFLGTRAFAVIVISGQLFIVAAVWAVWAIEH</sequence>
<protein>
    <submittedName>
        <fullName evidence="4">Uncharacterized membrane protein (DUF4010 family)</fullName>
    </submittedName>
</protein>
<name>A0A7W9U4Z1_9BURK</name>
<dbReference type="EMBL" id="JACHBW010000041">
    <property type="protein sequence ID" value="MBB6107107.1"/>
    <property type="molecule type" value="Genomic_DNA"/>
</dbReference>
<evidence type="ECO:0000259" key="3">
    <source>
        <dbReference type="Pfam" id="PF13194"/>
    </source>
</evidence>
<feature type="transmembrane region" description="Helical" evidence="1">
    <location>
        <begin position="266"/>
        <end position="284"/>
    </location>
</feature>
<dbReference type="InterPro" id="IPR049177">
    <property type="entry name" value="MgtC_SapB_SrpB_YhiD_N"/>
</dbReference>
<keyword evidence="5" id="KW-1185">Reference proteome</keyword>
<comment type="caution">
    <text evidence="4">The sequence shown here is derived from an EMBL/GenBank/DDBJ whole genome shotgun (WGS) entry which is preliminary data.</text>
</comment>
<feature type="transmembrane region" description="Helical" evidence="1">
    <location>
        <begin position="230"/>
        <end position="254"/>
    </location>
</feature>
<dbReference type="RefSeq" id="WP_183733397.1">
    <property type="nucleotide sequence ID" value="NZ_JACHBW010000041.1"/>
</dbReference>
<dbReference type="PANTHER" id="PTHR39084:SF1">
    <property type="entry name" value="DUF4010 DOMAIN-CONTAINING PROTEIN"/>
    <property type="match status" value="1"/>
</dbReference>
<feature type="transmembrane region" description="Helical" evidence="1">
    <location>
        <begin position="199"/>
        <end position="218"/>
    </location>
</feature>
<dbReference type="Pfam" id="PF02308">
    <property type="entry name" value="MgtC"/>
    <property type="match status" value="1"/>
</dbReference>
<dbReference type="InterPro" id="IPR025105">
    <property type="entry name" value="DUF4010"/>
</dbReference>
<feature type="transmembrane region" description="Helical" evidence="1">
    <location>
        <begin position="6"/>
        <end position="23"/>
    </location>
</feature>
<proteinExistence type="predicted"/>
<feature type="transmembrane region" description="Helical" evidence="1">
    <location>
        <begin position="172"/>
        <end position="193"/>
    </location>
</feature>
<keyword evidence="1" id="KW-0812">Transmembrane</keyword>
<evidence type="ECO:0000313" key="5">
    <source>
        <dbReference type="Proteomes" id="UP000571554"/>
    </source>
</evidence>
<dbReference type="Pfam" id="PF13194">
    <property type="entry name" value="DUF4010"/>
    <property type="match status" value="1"/>
</dbReference>
<feature type="domain" description="DUF4010" evidence="3">
    <location>
        <begin position="177"/>
        <end position="386"/>
    </location>
</feature>
<dbReference type="AlphaFoldDB" id="A0A7W9U4Z1"/>
<keyword evidence="1" id="KW-1133">Transmembrane helix</keyword>
<feature type="transmembrane region" description="Helical" evidence="1">
    <location>
        <begin position="35"/>
        <end position="54"/>
    </location>
</feature>
<organism evidence="4 5">
    <name type="scientific">Paraburkholderia bannensis</name>
    <dbReference type="NCBI Taxonomy" id="765414"/>
    <lineage>
        <taxon>Bacteria</taxon>
        <taxon>Pseudomonadati</taxon>
        <taxon>Pseudomonadota</taxon>
        <taxon>Betaproteobacteria</taxon>
        <taxon>Burkholderiales</taxon>
        <taxon>Burkholderiaceae</taxon>
        <taxon>Paraburkholderia</taxon>
    </lineage>
</organism>
<evidence type="ECO:0000256" key="1">
    <source>
        <dbReference type="SAM" id="Phobius"/>
    </source>
</evidence>
<feature type="transmembrane region" description="Helical" evidence="1">
    <location>
        <begin position="90"/>
        <end position="122"/>
    </location>
</feature>
<feature type="domain" description="MgtC/SapB/SrpB/YhiD N-terminal" evidence="2">
    <location>
        <begin position="12"/>
        <end position="128"/>
    </location>
</feature>
<feature type="transmembrane region" description="Helical" evidence="1">
    <location>
        <begin position="142"/>
        <end position="160"/>
    </location>
</feature>
<feature type="transmembrane region" description="Helical" evidence="1">
    <location>
        <begin position="304"/>
        <end position="324"/>
    </location>
</feature>
<dbReference type="Proteomes" id="UP000571554">
    <property type="component" value="Unassembled WGS sequence"/>
</dbReference>
<evidence type="ECO:0000313" key="4">
    <source>
        <dbReference type="EMBL" id="MBB6107107.1"/>
    </source>
</evidence>
<feature type="transmembrane region" description="Helical" evidence="1">
    <location>
        <begin position="390"/>
        <end position="411"/>
    </location>
</feature>
<reference evidence="4 5" key="1">
    <citation type="submission" date="2020-08" db="EMBL/GenBank/DDBJ databases">
        <title>Above-ground endophytic microbial communities from plants in different locations in the United States.</title>
        <authorList>
            <person name="Frank C."/>
        </authorList>
    </citation>
    <scope>NUCLEOTIDE SEQUENCE [LARGE SCALE GENOMIC DNA]</scope>
    <source>
        <strain evidence="4 5">WP4_2_2</strain>
    </source>
</reference>
<accession>A0A7W9U4Z1</accession>
<dbReference type="PANTHER" id="PTHR39084">
    <property type="entry name" value="MEMBRANE PROTEIN-RELATED"/>
    <property type="match status" value="1"/>
</dbReference>
<keyword evidence="1" id="KW-0472">Membrane</keyword>
<evidence type="ECO:0000259" key="2">
    <source>
        <dbReference type="Pfam" id="PF02308"/>
    </source>
</evidence>